<name>A0A915HZ83_ROMCU</name>
<accession>A0A915HZ83</accession>
<proteinExistence type="predicted"/>
<evidence type="ECO:0000313" key="1">
    <source>
        <dbReference type="Proteomes" id="UP000887565"/>
    </source>
</evidence>
<evidence type="ECO:0000313" key="2">
    <source>
        <dbReference type="WBParaSite" id="nRc.2.0.1.t06576-RA"/>
    </source>
</evidence>
<dbReference type="Proteomes" id="UP000887565">
    <property type="component" value="Unplaced"/>
</dbReference>
<reference evidence="2" key="1">
    <citation type="submission" date="2022-11" db="UniProtKB">
        <authorList>
            <consortium name="WormBaseParasite"/>
        </authorList>
    </citation>
    <scope>IDENTIFICATION</scope>
</reference>
<keyword evidence="1" id="KW-1185">Reference proteome</keyword>
<dbReference type="WBParaSite" id="nRc.2.0.1.t06576-RA">
    <property type="protein sequence ID" value="nRc.2.0.1.t06576-RA"/>
    <property type="gene ID" value="nRc.2.0.1.g06576"/>
</dbReference>
<dbReference type="AlphaFoldDB" id="A0A915HZ83"/>
<protein>
    <submittedName>
        <fullName evidence="2">Uncharacterized protein</fullName>
    </submittedName>
</protein>
<organism evidence="1 2">
    <name type="scientific">Romanomermis culicivorax</name>
    <name type="common">Nematode worm</name>
    <dbReference type="NCBI Taxonomy" id="13658"/>
    <lineage>
        <taxon>Eukaryota</taxon>
        <taxon>Metazoa</taxon>
        <taxon>Ecdysozoa</taxon>
        <taxon>Nematoda</taxon>
        <taxon>Enoplea</taxon>
        <taxon>Dorylaimia</taxon>
        <taxon>Mermithida</taxon>
        <taxon>Mermithoidea</taxon>
        <taxon>Mermithidae</taxon>
        <taxon>Romanomermis</taxon>
    </lineage>
</organism>
<sequence>MMKTGENHNLGEKGGVVQYQDFMQYIYKPVDADRFFEPKAAKNRFFLEIHPKSHKEALKPTILNLPARKLVATRSYQVEISKLIEFVGATRRHLRSSIKRWNVCRRIFCDLFIRSVTNGCRRIYDILEAFK</sequence>